<comment type="caution">
    <text evidence="1">The sequence shown here is derived from an EMBL/GenBank/DDBJ whole genome shotgun (WGS) entry which is preliminary data.</text>
</comment>
<dbReference type="EMBL" id="JAPFFJ010000013">
    <property type="protein sequence ID" value="KAJ6413315.1"/>
    <property type="molecule type" value="Genomic_DNA"/>
</dbReference>
<dbReference type="Proteomes" id="UP001162972">
    <property type="component" value="Chromosome 5"/>
</dbReference>
<feature type="non-terminal residue" evidence="1">
    <location>
        <position position="1"/>
    </location>
</feature>
<protein>
    <submittedName>
        <fullName evidence="1">Uncharacterized protein</fullName>
    </submittedName>
</protein>
<organism evidence="1 2">
    <name type="scientific">Salix udensis</name>
    <dbReference type="NCBI Taxonomy" id="889485"/>
    <lineage>
        <taxon>Eukaryota</taxon>
        <taxon>Viridiplantae</taxon>
        <taxon>Streptophyta</taxon>
        <taxon>Embryophyta</taxon>
        <taxon>Tracheophyta</taxon>
        <taxon>Spermatophyta</taxon>
        <taxon>Magnoliopsida</taxon>
        <taxon>eudicotyledons</taxon>
        <taxon>Gunneridae</taxon>
        <taxon>Pentapetalae</taxon>
        <taxon>rosids</taxon>
        <taxon>fabids</taxon>
        <taxon>Malpighiales</taxon>
        <taxon>Salicaceae</taxon>
        <taxon>Saliceae</taxon>
        <taxon>Salix</taxon>
    </lineage>
</organism>
<dbReference type="AlphaFoldDB" id="A0AAD6JXZ4"/>
<gene>
    <name evidence="1" type="ORF">OIU84_006163</name>
</gene>
<accession>A0AAD6JXZ4</accession>
<sequence length="21" mass="2363">MFLALMITFGFISIAYLLGKL</sequence>
<proteinExistence type="predicted"/>
<reference evidence="1 2" key="1">
    <citation type="journal article" date="2023" name="Int. J. Mol. Sci.">
        <title>De Novo Assembly and Annotation of 11 Diverse Shrub Willow (Salix) Genomes Reveals Novel Gene Organization in Sex-Linked Regions.</title>
        <authorList>
            <person name="Hyden B."/>
            <person name="Feng K."/>
            <person name="Yates T.B."/>
            <person name="Jawdy S."/>
            <person name="Cereghino C."/>
            <person name="Smart L.B."/>
            <person name="Muchero W."/>
        </authorList>
    </citation>
    <scope>NUCLEOTIDE SEQUENCE [LARGE SCALE GENOMIC DNA]</scope>
    <source>
        <tissue evidence="1">Shoot tip</tissue>
    </source>
</reference>
<name>A0AAD6JXZ4_9ROSI</name>
<keyword evidence="2" id="KW-1185">Reference proteome</keyword>
<evidence type="ECO:0000313" key="2">
    <source>
        <dbReference type="Proteomes" id="UP001162972"/>
    </source>
</evidence>
<evidence type="ECO:0000313" key="1">
    <source>
        <dbReference type="EMBL" id="KAJ6413315.1"/>
    </source>
</evidence>